<name>A0ABD6A4E7_9EURY</name>
<dbReference type="InterPro" id="IPR046783">
    <property type="entry name" value="HTH_63"/>
</dbReference>
<evidence type="ECO:0000313" key="1">
    <source>
        <dbReference type="EMBL" id="MFC7315484.1"/>
    </source>
</evidence>
<evidence type="ECO:0000313" key="2">
    <source>
        <dbReference type="Proteomes" id="UP001596547"/>
    </source>
</evidence>
<comment type="caution">
    <text evidence="1">The sequence shown here is derived from an EMBL/GenBank/DDBJ whole genome shotgun (WGS) entry which is preliminary data.</text>
</comment>
<accession>A0ABD6A4E7</accession>
<protein>
    <submittedName>
        <fullName evidence="1">HTH domain-containing protein</fullName>
    </submittedName>
</protein>
<dbReference type="Pfam" id="PF20575">
    <property type="entry name" value="HTH_63"/>
    <property type="match status" value="1"/>
</dbReference>
<reference evidence="1 2" key="1">
    <citation type="journal article" date="2019" name="Int. J. Syst. Evol. Microbiol.">
        <title>The Global Catalogue of Microorganisms (GCM) 10K type strain sequencing project: providing services to taxonomists for standard genome sequencing and annotation.</title>
        <authorList>
            <consortium name="The Broad Institute Genomics Platform"/>
            <consortium name="The Broad Institute Genome Sequencing Center for Infectious Disease"/>
            <person name="Wu L."/>
            <person name="Ma J."/>
        </authorList>
    </citation>
    <scope>NUCLEOTIDE SEQUENCE [LARGE SCALE GENOMIC DNA]</scope>
    <source>
        <strain evidence="1 2">PSR21</strain>
    </source>
</reference>
<dbReference type="Proteomes" id="UP001596547">
    <property type="component" value="Unassembled WGS sequence"/>
</dbReference>
<gene>
    <name evidence="1" type="ORF">ACFQPE_01565</name>
</gene>
<dbReference type="RefSeq" id="WP_276304884.1">
    <property type="nucleotide sequence ID" value="NZ_CP119992.1"/>
</dbReference>
<proteinExistence type="predicted"/>
<dbReference type="EMBL" id="JBHTBF010000001">
    <property type="protein sequence ID" value="MFC7315484.1"/>
    <property type="molecule type" value="Genomic_DNA"/>
</dbReference>
<dbReference type="GeneID" id="79314451"/>
<organism evidence="1 2">
    <name type="scientific">Halomarina halobia</name>
    <dbReference type="NCBI Taxonomy" id="3033386"/>
    <lineage>
        <taxon>Archaea</taxon>
        <taxon>Methanobacteriati</taxon>
        <taxon>Methanobacteriota</taxon>
        <taxon>Stenosarchaea group</taxon>
        <taxon>Halobacteria</taxon>
        <taxon>Halobacteriales</taxon>
        <taxon>Natronomonadaceae</taxon>
        <taxon>Halomarina</taxon>
    </lineage>
</organism>
<keyword evidence="2" id="KW-1185">Reference proteome</keyword>
<dbReference type="AlphaFoldDB" id="A0ABD6A4E7"/>
<sequence length="151" mass="16819">MALGDTSRRTVEVYVRSLTPGYELRGQEEVLERLRACAGTGEIDGYDLYVWGSGIDPESRAAQTKFGRFVLDRLDLFGRWAKRAGAELDFCFPTCARHSTVTGESFVCVEFPSVTLVEFEDDRVSHVAPCHRGGDHVTVRSRLKTLESATV</sequence>